<dbReference type="AlphaFoldDB" id="L9KPS4"/>
<protein>
    <submittedName>
        <fullName evidence="2">Uncharacterized protein</fullName>
    </submittedName>
</protein>
<keyword evidence="3" id="KW-1185">Reference proteome</keyword>
<reference evidence="3" key="2">
    <citation type="journal article" date="2013" name="Nat. Commun.">
        <title>Genome of the Chinese tree shrew.</title>
        <authorList>
            <person name="Fan Y."/>
            <person name="Huang Z.Y."/>
            <person name="Cao C.C."/>
            <person name="Chen C.S."/>
            <person name="Chen Y.X."/>
            <person name="Fan D.D."/>
            <person name="He J."/>
            <person name="Hou H.L."/>
            <person name="Hu L."/>
            <person name="Hu X.T."/>
            <person name="Jiang X.T."/>
            <person name="Lai R."/>
            <person name="Lang Y.S."/>
            <person name="Liang B."/>
            <person name="Liao S.G."/>
            <person name="Mu D."/>
            <person name="Ma Y.Y."/>
            <person name="Niu Y.Y."/>
            <person name="Sun X.Q."/>
            <person name="Xia J.Q."/>
            <person name="Xiao J."/>
            <person name="Xiong Z.Q."/>
            <person name="Xu L."/>
            <person name="Yang L."/>
            <person name="Zhang Y."/>
            <person name="Zhao W."/>
            <person name="Zhao X.D."/>
            <person name="Zheng Y.T."/>
            <person name="Zhou J.M."/>
            <person name="Zhu Y.B."/>
            <person name="Zhang G.J."/>
            <person name="Wang J."/>
            <person name="Yao Y.G."/>
        </authorList>
    </citation>
    <scope>NUCLEOTIDE SEQUENCE [LARGE SCALE GENOMIC DNA]</scope>
</reference>
<evidence type="ECO:0000313" key="2">
    <source>
        <dbReference type="EMBL" id="ELW64791.1"/>
    </source>
</evidence>
<sequence length="124" mass="13641">MNERVPVTWLSRNSEVEGRRPAGSRTQGEAAVQPARRSRSRERARPPRGRGETPRGYGSMENVYREMVGAGAMYGEKAIAECWKQFQGAGEAVTVGKVLMDLKICRESIGSIRSTVCGIVDVIK</sequence>
<organism evidence="2 3">
    <name type="scientific">Tupaia chinensis</name>
    <name type="common">Chinese tree shrew</name>
    <name type="synonym">Tupaia belangeri chinensis</name>
    <dbReference type="NCBI Taxonomy" id="246437"/>
    <lineage>
        <taxon>Eukaryota</taxon>
        <taxon>Metazoa</taxon>
        <taxon>Chordata</taxon>
        <taxon>Craniata</taxon>
        <taxon>Vertebrata</taxon>
        <taxon>Euteleostomi</taxon>
        <taxon>Mammalia</taxon>
        <taxon>Eutheria</taxon>
        <taxon>Euarchontoglires</taxon>
        <taxon>Scandentia</taxon>
        <taxon>Tupaiidae</taxon>
        <taxon>Tupaia</taxon>
    </lineage>
</organism>
<reference evidence="3" key="1">
    <citation type="submission" date="2012-07" db="EMBL/GenBank/DDBJ databases">
        <title>Genome of the Chinese tree shrew, a rising model animal genetically related to primates.</title>
        <authorList>
            <person name="Zhang G."/>
            <person name="Fan Y."/>
            <person name="Yao Y."/>
            <person name="Huang Z."/>
        </authorList>
    </citation>
    <scope>NUCLEOTIDE SEQUENCE [LARGE SCALE GENOMIC DNA]</scope>
</reference>
<evidence type="ECO:0000256" key="1">
    <source>
        <dbReference type="SAM" id="MobiDB-lite"/>
    </source>
</evidence>
<dbReference type="Proteomes" id="UP000011518">
    <property type="component" value="Unassembled WGS sequence"/>
</dbReference>
<feature type="region of interest" description="Disordered" evidence="1">
    <location>
        <begin position="1"/>
        <end position="58"/>
    </location>
</feature>
<accession>L9KPS4</accession>
<feature type="compositionally biased region" description="Basic and acidic residues" evidence="1">
    <location>
        <begin position="41"/>
        <end position="53"/>
    </location>
</feature>
<name>L9KPS4_TUPCH</name>
<dbReference type="EMBL" id="KB320713">
    <property type="protein sequence ID" value="ELW64791.1"/>
    <property type="molecule type" value="Genomic_DNA"/>
</dbReference>
<evidence type="ECO:0000313" key="3">
    <source>
        <dbReference type="Proteomes" id="UP000011518"/>
    </source>
</evidence>
<gene>
    <name evidence="2" type="ORF">TREES_T100017106</name>
</gene>
<dbReference type="InParanoid" id="L9KPS4"/>
<proteinExistence type="predicted"/>